<sequence>MRHGDLLGMGNTANVYQWGNTEAIKIFHDQERSRYEASKEAKNAEIINNLNLRAPRFCGTLEYEGKQCLLYERINGPTMLMQIAPTISSISYYAKQLAQLQVEIHQVKVGIQPNLKTELSSKIFSHEIISEGEKQVIKEILEHLPESNTLCHYDFHPGNIILSSEGPIIIDWLNALVGHEAADVARTSMMLQSNTLPPNAPEILIRRELRELFHEEYVKEYVMLSGKEYEEITNWTVPTLAYRIGEMNGSNQIEVLSKLRMGLKNLR</sequence>
<protein>
    <submittedName>
        <fullName evidence="2">Aminoglycoside phosphotransferase</fullName>
    </submittedName>
</protein>
<keyword evidence="3" id="KW-1185">Reference proteome</keyword>
<proteinExistence type="predicted"/>
<dbReference type="InterPro" id="IPR002575">
    <property type="entry name" value="Aminoglycoside_PTrfase"/>
</dbReference>
<evidence type="ECO:0000313" key="3">
    <source>
        <dbReference type="Proteomes" id="UP000678895"/>
    </source>
</evidence>
<dbReference type="PANTHER" id="PTHR21310">
    <property type="entry name" value="AMINOGLYCOSIDE PHOSPHOTRANSFERASE-RELATED-RELATED"/>
    <property type="match status" value="1"/>
</dbReference>
<evidence type="ECO:0000259" key="1">
    <source>
        <dbReference type="Pfam" id="PF01636"/>
    </source>
</evidence>
<name>A0A919Y2W2_9BACL</name>
<dbReference type="SUPFAM" id="SSF56112">
    <property type="entry name" value="Protein kinase-like (PK-like)"/>
    <property type="match status" value="1"/>
</dbReference>
<reference evidence="2" key="1">
    <citation type="submission" date="2021-03" db="EMBL/GenBank/DDBJ databases">
        <title>Antimicrobial resistance genes in bacteria isolated from Japanese honey, and their potential for conferring macrolide and lincosamide resistance in the American foulbrood pathogen Paenibacillus larvae.</title>
        <authorList>
            <person name="Okamoto M."/>
            <person name="Kumagai M."/>
            <person name="Kanamori H."/>
            <person name="Takamatsu D."/>
        </authorList>
    </citation>
    <scope>NUCLEOTIDE SEQUENCE</scope>
    <source>
        <strain evidence="2">J41TS4</strain>
    </source>
</reference>
<dbReference type="AlphaFoldDB" id="A0A919Y2W2"/>
<dbReference type="InterPro" id="IPR051678">
    <property type="entry name" value="AGP_Transferase"/>
</dbReference>
<dbReference type="Proteomes" id="UP000678895">
    <property type="component" value="Unassembled WGS sequence"/>
</dbReference>
<dbReference type="InterPro" id="IPR011009">
    <property type="entry name" value="Kinase-like_dom_sf"/>
</dbReference>
<dbReference type="EMBL" id="BORS01000008">
    <property type="protein sequence ID" value="GIO42764.1"/>
    <property type="molecule type" value="Genomic_DNA"/>
</dbReference>
<feature type="domain" description="Aminoglycoside phosphotransferase" evidence="1">
    <location>
        <begin position="23"/>
        <end position="197"/>
    </location>
</feature>
<dbReference type="Gene3D" id="3.90.1200.10">
    <property type="match status" value="1"/>
</dbReference>
<comment type="caution">
    <text evidence="2">The sequence shown here is derived from an EMBL/GenBank/DDBJ whole genome shotgun (WGS) entry which is preliminary data.</text>
</comment>
<gene>
    <name evidence="2" type="ORF">J41TS4_25220</name>
</gene>
<evidence type="ECO:0000313" key="2">
    <source>
        <dbReference type="EMBL" id="GIO42764.1"/>
    </source>
</evidence>
<accession>A0A919Y2W2</accession>
<organism evidence="2 3">
    <name type="scientific">Paenibacillus apis</name>
    <dbReference type="NCBI Taxonomy" id="1792174"/>
    <lineage>
        <taxon>Bacteria</taxon>
        <taxon>Bacillati</taxon>
        <taxon>Bacillota</taxon>
        <taxon>Bacilli</taxon>
        <taxon>Bacillales</taxon>
        <taxon>Paenibacillaceae</taxon>
        <taxon>Paenibacillus</taxon>
    </lineage>
</organism>
<dbReference type="Pfam" id="PF01636">
    <property type="entry name" value="APH"/>
    <property type="match status" value="1"/>
</dbReference>